<dbReference type="STRING" id="1121409.SAMN02745124_02406"/>
<sequence length="196" mass="22776">MPAGITGSAMTMFGDSIFTPRLHLRKITADDLVLLVSWSNSDNAHGPFLTPDKLSMAAGEEKIAAGVLWNDKNKTFFIQHRDTTPMGTITYWLRSEKNECAVIKVKITMPEQRGKGYGTEAQKYLIINLFDRLRLDEVEMYTDINNKAQQRCLRKLGFELIESLVYDDYQVRRLGHLYRLSKQRYQTVPIYRYHYE</sequence>
<dbReference type="Gene3D" id="3.40.630.30">
    <property type="match status" value="1"/>
</dbReference>
<dbReference type="PANTHER" id="PTHR43441:SF2">
    <property type="entry name" value="FAMILY ACETYLTRANSFERASE, PUTATIVE (AFU_ORTHOLOGUE AFUA_7G00850)-RELATED"/>
    <property type="match status" value="1"/>
</dbReference>
<name>A0A1M5WQ59_9BACT</name>
<dbReference type="EMBL" id="FQXS01000014">
    <property type="protein sequence ID" value="SHH89153.1"/>
    <property type="molecule type" value="Genomic_DNA"/>
</dbReference>
<dbReference type="AlphaFoldDB" id="A0A1M5WQ59"/>
<dbReference type="Proteomes" id="UP000184139">
    <property type="component" value="Unassembled WGS sequence"/>
</dbReference>
<dbReference type="InterPro" id="IPR051908">
    <property type="entry name" value="Ribosomal_N-acetyltransferase"/>
</dbReference>
<dbReference type="GO" id="GO:1990189">
    <property type="term" value="F:protein N-terminal-serine acetyltransferase activity"/>
    <property type="evidence" value="ECO:0007669"/>
    <property type="project" value="TreeGrafter"/>
</dbReference>
<keyword evidence="2" id="KW-0808">Transferase</keyword>
<feature type="domain" description="N-acetyltransferase" evidence="1">
    <location>
        <begin position="22"/>
        <end position="185"/>
    </location>
</feature>
<organism evidence="2 3">
    <name type="scientific">Desulfofustis glycolicus DSM 9705</name>
    <dbReference type="NCBI Taxonomy" id="1121409"/>
    <lineage>
        <taxon>Bacteria</taxon>
        <taxon>Pseudomonadati</taxon>
        <taxon>Thermodesulfobacteriota</taxon>
        <taxon>Desulfobulbia</taxon>
        <taxon>Desulfobulbales</taxon>
        <taxon>Desulfocapsaceae</taxon>
        <taxon>Desulfofustis</taxon>
    </lineage>
</organism>
<gene>
    <name evidence="2" type="ORF">SAMN02745124_02406</name>
</gene>
<dbReference type="GO" id="GO:0008999">
    <property type="term" value="F:protein-N-terminal-alanine acetyltransferase activity"/>
    <property type="evidence" value="ECO:0007669"/>
    <property type="project" value="TreeGrafter"/>
</dbReference>
<dbReference type="SUPFAM" id="SSF55729">
    <property type="entry name" value="Acyl-CoA N-acyltransferases (Nat)"/>
    <property type="match status" value="1"/>
</dbReference>
<dbReference type="PROSITE" id="PS51186">
    <property type="entry name" value="GNAT"/>
    <property type="match status" value="1"/>
</dbReference>
<accession>A0A1M5WQ59</accession>
<evidence type="ECO:0000259" key="1">
    <source>
        <dbReference type="PROSITE" id="PS51186"/>
    </source>
</evidence>
<dbReference type="InterPro" id="IPR000182">
    <property type="entry name" value="GNAT_dom"/>
</dbReference>
<dbReference type="PANTHER" id="PTHR43441">
    <property type="entry name" value="RIBOSOMAL-PROTEIN-SERINE ACETYLTRANSFERASE"/>
    <property type="match status" value="1"/>
</dbReference>
<keyword evidence="3" id="KW-1185">Reference proteome</keyword>
<proteinExistence type="predicted"/>
<protein>
    <submittedName>
        <fullName evidence="2">Protein N-acetyltransferase, RimJ/RimL family</fullName>
    </submittedName>
</protein>
<dbReference type="GO" id="GO:0005737">
    <property type="term" value="C:cytoplasm"/>
    <property type="evidence" value="ECO:0007669"/>
    <property type="project" value="TreeGrafter"/>
</dbReference>
<evidence type="ECO:0000313" key="2">
    <source>
        <dbReference type="EMBL" id="SHH89153.1"/>
    </source>
</evidence>
<evidence type="ECO:0000313" key="3">
    <source>
        <dbReference type="Proteomes" id="UP000184139"/>
    </source>
</evidence>
<dbReference type="InterPro" id="IPR016181">
    <property type="entry name" value="Acyl_CoA_acyltransferase"/>
</dbReference>
<dbReference type="Pfam" id="PF13302">
    <property type="entry name" value="Acetyltransf_3"/>
    <property type="match status" value="1"/>
</dbReference>
<reference evidence="2 3" key="1">
    <citation type="submission" date="2016-11" db="EMBL/GenBank/DDBJ databases">
        <authorList>
            <person name="Jaros S."/>
            <person name="Januszkiewicz K."/>
            <person name="Wedrychowicz H."/>
        </authorList>
    </citation>
    <scope>NUCLEOTIDE SEQUENCE [LARGE SCALE GENOMIC DNA]</scope>
    <source>
        <strain evidence="2 3">DSM 9705</strain>
    </source>
</reference>